<protein>
    <submittedName>
        <fullName evidence="2">Alpha/beta hydrolase</fullName>
    </submittedName>
</protein>
<evidence type="ECO:0000259" key="1">
    <source>
        <dbReference type="Pfam" id="PF00561"/>
    </source>
</evidence>
<proteinExistence type="predicted"/>
<feature type="domain" description="AB hydrolase-1" evidence="1">
    <location>
        <begin position="23"/>
        <end position="272"/>
    </location>
</feature>
<dbReference type="Pfam" id="PF00561">
    <property type="entry name" value="Abhydrolase_1"/>
    <property type="match status" value="1"/>
</dbReference>
<dbReference type="PANTHER" id="PTHR45763">
    <property type="entry name" value="HYDROLASE, ALPHA/BETA FOLD FAMILY PROTEIN, EXPRESSED-RELATED"/>
    <property type="match status" value="1"/>
</dbReference>
<sequence length="289" mass="29776">MPLFRLPDGRDLEYEISGPSTGPAVVFHHGMPGSAVPMPTVLDSITERGFRVVTYSRAGYGGSGPAPGRSVADAAADCVSLLAHLGIARYLTVGWSTGGPHALAQAALAPDSVTGVLSVASFAPFDAPGLDFVEGMGAQNVAQFGIAGQGEAAVRGLVAQMAAAVRDNSPADVVAGLASLFSPVDAEVLEGRFGVENAANMDYALATGDEGWVEDLVALTSPWGVDVTAIKAQVELWHGAEDRMVPLSHGQWLAEHLPAVAPHLEAEHGHVSIAIGSLGDKLDALTKEK</sequence>
<comment type="caution">
    <text evidence="2">The sequence shown here is derived from an EMBL/GenBank/DDBJ whole genome shotgun (WGS) entry which is preliminary data.</text>
</comment>
<dbReference type="PANTHER" id="PTHR45763:SF46">
    <property type="entry name" value="AB HYDROLASE-1 DOMAIN-CONTAINING PROTEIN"/>
    <property type="match status" value="1"/>
</dbReference>
<accession>A0ABX1FU15</accession>
<reference evidence="2 3" key="1">
    <citation type="submission" date="2019-08" db="EMBL/GenBank/DDBJ databases">
        <title>Lentzea from Indian Himalayas.</title>
        <authorList>
            <person name="Mandal S."/>
            <person name="Mallick Gupta A."/>
            <person name="Maiti P.K."/>
            <person name="Sarkar J."/>
            <person name="Mandal S."/>
        </authorList>
    </citation>
    <scope>NUCLEOTIDE SEQUENCE [LARGE SCALE GENOMIC DNA]</scope>
    <source>
        <strain evidence="2 3">PSKA42</strain>
    </source>
</reference>
<name>A0ABX1FU15_9PSEU</name>
<dbReference type="GO" id="GO:0016787">
    <property type="term" value="F:hydrolase activity"/>
    <property type="evidence" value="ECO:0007669"/>
    <property type="project" value="UniProtKB-KW"/>
</dbReference>
<dbReference type="EMBL" id="VSRL01000210">
    <property type="protein sequence ID" value="NKE61966.1"/>
    <property type="molecule type" value="Genomic_DNA"/>
</dbReference>
<evidence type="ECO:0000313" key="3">
    <source>
        <dbReference type="Proteomes" id="UP001515943"/>
    </source>
</evidence>
<dbReference type="SUPFAM" id="SSF53474">
    <property type="entry name" value="alpha/beta-Hydrolases"/>
    <property type="match status" value="1"/>
</dbReference>
<dbReference type="Proteomes" id="UP001515943">
    <property type="component" value="Unassembled WGS sequence"/>
</dbReference>
<dbReference type="InterPro" id="IPR000073">
    <property type="entry name" value="AB_hydrolase_1"/>
</dbReference>
<evidence type="ECO:0000313" key="2">
    <source>
        <dbReference type="EMBL" id="NKE61966.1"/>
    </source>
</evidence>
<dbReference type="Gene3D" id="3.40.50.1820">
    <property type="entry name" value="alpha/beta hydrolase"/>
    <property type="match status" value="1"/>
</dbReference>
<keyword evidence="2" id="KW-0378">Hydrolase</keyword>
<organism evidence="2 3">
    <name type="scientific">Lentzea indica</name>
    <dbReference type="NCBI Taxonomy" id="2604800"/>
    <lineage>
        <taxon>Bacteria</taxon>
        <taxon>Bacillati</taxon>
        <taxon>Actinomycetota</taxon>
        <taxon>Actinomycetes</taxon>
        <taxon>Pseudonocardiales</taxon>
        <taxon>Pseudonocardiaceae</taxon>
        <taxon>Lentzea</taxon>
    </lineage>
</organism>
<gene>
    <name evidence="2" type="ORF">FXN61_36485</name>
</gene>
<keyword evidence="3" id="KW-1185">Reference proteome</keyword>
<dbReference type="InterPro" id="IPR029058">
    <property type="entry name" value="AB_hydrolase_fold"/>
</dbReference>
<dbReference type="RefSeq" id="WP_167978614.1">
    <property type="nucleotide sequence ID" value="NZ_VSRL01000210.1"/>
</dbReference>